<feature type="region of interest" description="Disordered" evidence="1">
    <location>
        <begin position="38"/>
        <end position="71"/>
    </location>
</feature>
<organism evidence="2 3">
    <name type="scientific">Kalanchoe fedtschenkoi</name>
    <name type="common">Lavender scallops</name>
    <name type="synonym">South American air plant</name>
    <dbReference type="NCBI Taxonomy" id="63787"/>
    <lineage>
        <taxon>Eukaryota</taxon>
        <taxon>Viridiplantae</taxon>
        <taxon>Streptophyta</taxon>
        <taxon>Embryophyta</taxon>
        <taxon>Tracheophyta</taxon>
        <taxon>Spermatophyta</taxon>
        <taxon>Magnoliopsida</taxon>
        <taxon>eudicotyledons</taxon>
        <taxon>Gunneridae</taxon>
        <taxon>Pentapetalae</taxon>
        <taxon>Saxifragales</taxon>
        <taxon>Crassulaceae</taxon>
        <taxon>Kalanchoe</taxon>
    </lineage>
</organism>
<dbReference type="Gramene" id="Kaladp0031s0148.1.v1.1">
    <property type="protein sequence ID" value="Kaladp0031s0148.1.v1.1"/>
    <property type="gene ID" value="Kaladp0031s0148.v1.1"/>
</dbReference>
<dbReference type="AlphaFoldDB" id="A0A7N0TBF5"/>
<accession>A0A7N0TBF5</accession>
<keyword evidence="3" id="KW-1185">Reference proteome</keyword>
<protein>
    <submittedName>
        <fullName evidence="2">Uncharacterized protein</fullName>
    </submittedName>
</protein>
<reference evidence="2" key="1">
    <citation type="submission" date="2021-01" db="UniProtKB">
        <authorList>
            <consortium name="EnsemblPlants"/>
        </authorList>
    </citation>
    <scope>IDENTIFICATION</scope>
</reference>
<evidence type="ECO:0000313" key="3">
    <source>
        <dbReference type="Proteomes" id="UP000594263"/>
    </source>
</evidence>
<dbReference type="Proteomes" id="UP000594263">
    <property type="component" value="Unplaced"/>
</dbReference>
<name>A0A7N0TBF5_KALFE</name>
<evidence type="ECO:0000256" key="1">
    <source>
        <dbReference type="SAM" id="MobiDB-lite"/>
    </source>
</evidence>
<dbReference type="EnsemblPlants" id="Kaladp0031s0148.1.v1.1">
    <property type="protein sequence ID" value="Kaladp0031s0148.1.v1.1"/>
    <property type="gene ID" value="Kaladp0031s0148.v1.1"/>
</dbReference>
<evidence type="ECO:0000313" key="2">
    <source>
        <dbReference type="EnsemblPlants" id="Kaladp0031s0148.1.v1.1"/>
    </source>
</evidence>
<proteinExistence type="predicted"/>
<sequence length="96" mass="9640">MAFSSSARKSNASMKSSSSAFASSSASIFSSPSINCFRSSTTSRGSAALSNGASPSSHSQSGQMVLRSSRLPDVMSANSSQICAVNPPNVQSVAAA</sequence>
<feature type="compositionally biased region" description="Polar residues" evidence="1">
    <location>
        <begin position="38"/>
        <end position="63"/>
    </location>
</feature>